<name>A0ABV6PZE9_9DEIN</name>
<dbReference type="EMBL" id="JBHLTW010000012">
    <property type="protein sequence ID" value="MFC0595216.1"/>
    <property type="molecule type" value="Genomic_DNA"/>
</dbReference>
<dbReference type="PROSITE" id="PS50206">
    <property type="entry name" value="RHODANESE_3"/>
    <property type="match status" value="1"/>
</dbReference>
<comment type="caution">
    <text evidence="2">The sequence shown here is derived from an EMBL/GenBank/DDBJ whole genome shotgun (WGS) entry which is preliminary data.</text>
</comment>
<accession>A0ABV6PZE9</accession>
<reference evidence="2 3" key="1">
    <citation type="submission" date="2024-09" db="EMBL/GenBank/DDBJ databases">
        <authorList>
            <person name="Sun Q."/>
            <person name="Mori K."/>
        </authorList>
    </citation>
    <scope>NUCLEOTIDE SEQUENCE [LARGE SCALE GENOMIC DNA]</scope>
    <source>
        <strain evidence="2 3">NCAIM B.02340</strain>
    </source>
</reference>
<evidence type="ECO:0000313" key="3">
    <source>
        <dbReference type="Proteomes" id="UP001589830"/>
    </source>
</evidence>
<sequence length="100" mass="11146">MRKVRPEELPQLLAQGVKVVDVRPQDRRESPLPFPAEWVPLEKIQKGEHGLPRVPLLLVCEKGLLSQVAALYLEAEGYEAMSLEGGLQQGFTQNSFLALP</sequence>
<dbReference type="InterPro" id="IPR036873">
    <property type="entry name" value="Rhodanese-like_dom_sf"/>
</dbReference>
<dbReference type="SUPFAM" id="SSF52821">
    <property type="entry name" value="Rhodanese/Cell cycle control phosphatase"/>
    <property type="match status" value="1"/>
</dbReference>
<protein>
    <submittedName>
        <fullName evidence="2">Rhodanese-like domain-containing protein</fullName>
    </submittedName>
</protein>
<dbReference type="InterPro" id="IPR001763">
    <property type="entry name" value="Rhodanese-like_dom"/>
</dbReference>
<proteinExistence type="predicted"/>
<gene>
    <name evidence="2" type="ORF">ACFFFP_03375</name>
</gene>
<organism evidence="2 3">
    <name type="scientific">Thermus composti</name>
    <dbReference type="NCBI Taxonomy" id="532059"/>
    <lineage>
        <taxon>Bacteria</taxon>
        <taxon>Thermotogati</taxon>
        <taxon>Deinococcota</taxon>
        <taxon>Deinococci</taxon>
        <taxon>Thermales</taxon>
        <taxon>Thermaceae</taxon>
        <taxon>Thermus</taxon>
    </lineage>
</organism>
<dbReference type="RefSeq" id="WP_188845423.1">
    <property type="nucleotide sequence ID" value="NZ_BMPJ01000001.1"/>
</dbReference>
<feature type="domain" description="Rhodanese" evidence="1">
    <location>
        <begin position="13"/>
        <end position="95"/>
    </location>
</feature>
<evidence type="ECO:0000313" key="2">
    <source>
        <dbReference type="EMBL" id="MFC0595216.1"/>
    </source>
</evidence>
<evidence type="ECO:0000259" key="1">
    <source>
        <dbReference type="PROSITE" id="PS50206"/>
    </source>
</evidence>
<keyword evidence="3" id="KW-1185">Reference proteome</keyword>
<dbReference type="Proteomes" id="UP001589830">
    <property type="component" value="Unassembled WGS sequence"/>
</dbReference>
<dbReference type="Gene3D" id="3.40.250.10">
    <property type="entry name" value="Rhodanese-like domain"/>
    <property type="match status" value="1"/>
</dbReference>
<dbReference type="CDD" id="cd00158">
    <property type="entry name" value="RHOD"/>
    <property type="match status" value="1"/>
</dbReference>